<evidence type="ECO:0000256" key="4">
    <source>
        <dbReference type="ARBA" id="ARBA00022670"/>
    </source>
</evidence>
<dbReference type="CDD" id="cd06907">
    <property type="entry name" value="M14_AGBL2-3_like"/>
    <property type="match status" value="1"/>
</dbReference>
<feature type="compositionally biased region" description="Basic and acidic residues" evidence="10">
    <location>
        <begin position="739"/>
        <end position="755"/>
    </location>
</feature>
<dbReference type="PANTHER" id="PTHR12756">
    <property type="entry name" value="CYTOSOLIC CARBOXYPEPTIDASE"/>
    <property type="match status" value="1"/>
</dbReference>
<proteinExistence type="inferred from homology"/>
<comment type="similarity">
    <text evidence="2 9">Belongs to the peptidase M14 family.</text>
</comment>
<dbReference type="InterPro" id="IPR000834">
    <property type="entry name" value="Peptidase_M14"/>
</dbReference>
<feature type="compositionally biased region" description="Basic and acidic residues" evidence="10">
    <location>
        <begin position="1298"/>
        <end position="1307"/>
    </location>
</feature>
<dbReference type="Gene3D" id="3.40.630.10">
    <property type="entry name" value="Zn peptidases"/>
    <property type="match status" value="1"/>
</dbReference>
<feature type="compositionally biased region" description="Basic and acidic residues" evidence="10">
    <location>
        <begin position="1177"/>
        <end position="1196"/>
    </location>
</feature>
<evidence type="ECO:0000256" key="7">
    <source>
        <dbReference type="ARBA" id="ARBA00022833"/>
    </source>
</evidence>
<feature type="compositionally biased region" description="Basic residues" evidence="10">
    <location>
        <begin position="999"/>
        <end position="1010"/>
    </location>
</feature>
<feature type="compositionally biased region" description="Basic residues" evidence="10">
    <location>
        <begin position="687"/>
        <end position="697"/>
    </location>
</feature>
<feature type="compositionally biased region" description="Basic and acidic residues" evidence="10">
    <location>
        <begin position="1231"/>
        <end position="1242"/>
    </location>
</feature>
<feature type="compositionally biased region" description="Acidic residues" evidence="10">
    <location>
        <begin position="1019"/>
        <end position="1029"/>
    </location>
</feature>
<reference evidence="12" key="3">
    <citation type="submission" date="2023-05" db="EMBL/GenBank/DDBJ databases">
        <authorList>
            <person name="Smith C.H."/>
        </authorList>
    </citation>
    <scope>NUCLEOTIDE SEQUENCE</scope>
    <source>
        <strain evidence="12">CHS0354</strain>
        <tissue evidence="12">Mantle</tissue>
    </source>
</reference>
<feature type="compositionally biased region" description="Basic and acidic residues" evidence="10">
    <location>
        <begin position="987"/>
        <end position="996"/>
    </location>
</feature>
<feature type="region of interest" description="Disordered" evidence="10">
    <location>
        <begin position="987"/>
        <end position="1058"/>
    </location>
</feature>
<evidence type="ECO:0000256" key="9">
    <source>
        <dbReference type="PROSITE-ProRule" id="PRU01379"/>
    </source>
</evidence>
<feature type="compositionally biased region" description="Basic and acidic residues" evidence="10">
    <location>
        <begin position="698"/>
        <end position="715"/>
    </location>
</feature>
<feature type="region of interest" description="Disordered" evidence="10">
    <location>
        <begin position="1122"/>
        <end position="1213"/>
    </location>
</feature>
<evidence type="ECO:0000256" key="3">
    <source>
        <dbReference type="ARBA" id="ARBA00022645"/>
    </source>
</evidence>
<evidence type="ECO:0000313" key="13">
    <source>
        <dbReference type="Proteomes" id="UP001195483"/>
    </source>
</evidence>
<keyword evidence="5" id="KW-0479">Metal-binding</keyword>
<sequence length="1383" mass="156968">MPSSSAEKGTVGDTVKLPPIYSYSNPWEIDLSFRNAVLKQHRRGRNQGFRQTFASYSEWEKNFAYTVSCSSDEDGSDSESKGGDNKLQEELLKTTQLVYIKEDGKGMVPKLREPRTLYAMTSMMGPQQAARWPSDIQVINKKITHIRYIPPEPEPFYKSTGFEKMPMVRGEERGGRLVYMYEPRSTFFVRSRVGGIRTGPDRVAVELDKTIDDKTLIFEARFESGNLAKAVQVGDYDYELWLRYDLYTKKHTQWFYFAVSNTRPNVTYRFSIVNFIKPDSLYNFGMKPLMYSEKDALQKKIGWHRCGNNIKYYKNNMVYETSRGEKSFYSMTWNVEFPHNHDTVYFAHCYPYTYTDLQDYLLDLSNDPVKSKICKQRVLCRTLAGNLVYVLTITSPSQNADDLKHKKAVVVTSRVHPGESNASWMMKGFLDYLTGSSADAKLLRDTFIFKIVPMLNPDGVVVGNYRCSLAGRDLNRNYKSTLKDSYPSIWHTKQMIRRLLQERDIIVYCDLHGHSRKQNVFLYGCENRHNAERRLRERIFPAMLSKNATDKFHFGSCKFKIQKSKEGTGRIVMWNMGIMNSYTMEATFCGSTLGKNKNCHYSVADYESLGYHFCDTLLDYCDPDTTKLEENLKIEIRDRMARHGIMAPADVDLADYYSSDIESSDGGSDSSVSDGPPIHLQYTASRSPKKKKKLKTKKERDRAHSLKDDQKKQPQNERPSSEQPTSEKKPMSGHQTSHARQEKPRKSLEPAKCEAEDTQALANEYLEALTTAYLRNGVLYDESGGKFQGKDPPHFRYSGANNKMSPTSFLPSFNLDGLCPHHEQAFAAQLMAHQLQNMTGVVGNSFVRVWKDFLQRQRLHPNPQGNMEELALAQMGQRPGISPIDRRPFPRHLIEVSAAQQRQQEIQMKKDKSTLKSHPIPFDDRDKPASSSRIRTQIPSATFVNYKTFKISQMSISPGMEGSELKTDVGQSEGNNMDMEENAKIVEEEPRRDSSHHSNQGHHKHRSGRVSRREMRYSDEEEDGEEEEDGCRAKGPDYVKDPHASRQPRVKSAKGAEETNSAIQSILELKKSLASSALQSNLSPTTGNYINKLLKQETKLKEEVEHTGQEIKKLTTKLQHEIEEKQRQYDSMVDRQNSTSRKGSASDKAVTAKTEDSSTDRNTKSSDPTDGNNIPRTEIDKHNCKKEDDDQTKMFDVKVPPSSASTARSETSIDTAVEKSTKFYSSVLKNDLSDPSKPEKHYQTIVKPVNKSNNSTANSLGGDPSSNRVRAKPSGVTNGSSQGPIMLLREQSASSGSSKDDNTERSKTSTGIENKSETFRTESTTRVKSAKNSSSRQIVETVPTKISLMITKDHEDKVNLAGQFLPLSRTVKGPFAKLVKKKQ</sequence>
<keyword evidence="7" id="KW-0862">Zinc</keyword>
<feature type="active site" description="Proton donor/acceptor" evidence="9">
    <location>
        <position position="585"/>
    </location>
</feature>
<evidence type="ECO:0000256" key="8">
    <source>
        <dbReference type="ARBA" id="ARBA00023049"/>
    </source>
</evidence>
<evidence type="ECO:0000256" key="5">
    <source>
        <dbReference type="ARBA" id="ARBA00022723"/>
    </source>
</evidence>
<accession>A0AAE0VXP4</accession>
<dbReference type="PANTHER" id="PTHR12756:SF45">
    <property type="entry name" value="CYTOSOLIC CARBOXYPEPTIDASE NNA1"/>
    <property type="match status" value="1"/>
</dbReference>
<keyword evidence="3" id="KW-0121">Carboxypeptidase</keyword>
<dbReference type="GO" id="GO:0008270">
    <property type="term" value="F:zinc ion binding"/>
    <property type="evidence" value="ECO:0007669"/>
    <property type="project" value="InterPro"/>
</dbReference>
<dbReference type="InterPro" id="IPR040626">
    <property type="entry name" value="Pepdidase_M14_N"/>
</dbReference>
<feature type="compositionally biased region" description="Polar residues" evidence="10">
    <location>
        <begin position="1250"/>
        <end position="1268"/>
    </location>
</feature>
<keyword evidence="6" id="KW-0378">Hydrolase</keyword>
<evidence type="ECO:0000259" key="11">
    <source>
        <dbReference type="PROSITE" id="PS52035"/>
    </source>
</evidence>
<feature type="compositionally biased region" description="Basic and acidic residues" evidence="10">
    <location>
        <begin position="1153"/>
        <end position="1164"/>
    </location>
</feature>
<evidence type="ECO:0000313" key="12">
    <source>
        <dbReference type="EMBL" id="KAK3593956.1"/>
    </source>
</evidence>
<dbReference type="GO" id="GO:0004181">
    <property type="term" value="F:metallocarboxypeptidase activity"/>
    <property type="evidence" value="ECO:0007669"/>
    <property type="project" value="InterPro"/>
</dbReference>
<keyword evidence="8" id="KW-0482">Metalloprotease</keyword>
<feature type="compositionally biased region" description="Low complexity" evidence="10">
    <location>
        <begin position="661"/>
        <end position="675"/>
    </location>
</feature>
<feature type="region of interest" description="Disordered" evidence="10">
    <location>
        <begin position="900"/>
        <end position="936"/>
    </location>
</feature>
<reference evidence="12" key="2">
    <citation type="journal article" date="2021" name="Genome Biol. Evol.">
        <title>Developing a high-quality reference genome for a parasitic bivalve with doubly uniparental inheritance (Bivalvia: Unionida).</title>
        <authorList>
            <person name="Smith C.H."/>
        </authorList>
    </citation>
    <scope>NUCLEOTIDE SEQUENCE</scope>
    <source>
        <strain evidence="12">CHS0354</strain>
        <tissue evidence="12">Mantle</tissue>
    </source>
</reference>
<name>A0AAE0VXP4_9BIVA</name>
<comment type="caution">
    <text evidence="12">The sequence shown here is derived from an EMBL/GenBank/DDBJ whole genome shotgun (WGS) entry which is preliminary data.</text>
</comment>
<organism evidence="12 13">
    <name type="scientific">Potamilus streckersoni</name>
    <dbReference type="NCBI Taxonomy" id="2493646"/>
    <lineage>
        <taxon>Eukaryota</taxon>
        <taxon>Metazoa</taxon>
        <taxon>Spiralia</taxon>
        <taxon>Lophotrochozoa</taxon>
        <taxon>Mollusca</taxon>
        <taxon>Bivalvia</taxon>
        <taxon>Autobranchia</taxon>
        <taxon>Heteroconchia</taxon>
        <taxon>Palaeoheterodonta</taxon>
        <taxon>Unionida</taxon>
        <taxon>Unionoidea</taxon>
        <taxon>Unionidae</taxon>
        <taxon>Ambleminae</taxon>
        <taxon>Lampsilini</taxon>
        <taxon>Potamilus</taxon>
    </lineage>
</organism>
<feature type="compositionally biased region" description="Polar residues" evidence="10">
    <location>
        <begin position="1165"/>
        <end position="1175"/>
    </location>
</feature>
<dbReference type="Pfam" id="PF00246">
    <property type="entry name" value="Peptidase_M14"/>
    <property type="match status" value="1"/>
</dbReference>
<evidence type="ECO:0000256" key="2">
    <source>
        <dbReference type="ARBA" id="ARBA00005988"/>
    </source>
</evidence>
<feature type="compositionally biased region" description="Polar residues" evidence="10">
    <location>
        <begin position="1202"/>
        <end position="1213"/>
    </location>
</feature>
<dbReference type="EMBL" id="JAEAOA010002342">
    <property type="protein sequence ID" value="KAK3593956.1"/>
    <property type="molecule type" value="Genomic_DNA"/>
</dbReference>
<reference evidence="12" key="1">
    <citation type="journal article" date="2021" name="Genome Biol. Evol.">
        <title>A High-Quality Reference Genome for a Parasitic Bivalve with Doubly Uniparental Inheritance (Bivalvia: Unionida).</title>
        <authorList>
            <person name="Smith C.H."/>
        </authorList>
    </citation>
    <scope>NUCLEOTIDE SEQUENCE</scope>
    <source>
        <strain evidence="12">CHS0354</strain>
    </source>
</reference>
<comment type="cofactor">
    <cofactor evidence="1">
        <name>Zn(2+)</name>
        <dbReference type="ChEBI" id="CHEBI:29105"/>
    </cofactor>
</comment>
<feature type="compositionally biased region" description="Polar residues" evidence="10">
    <location>
        <begin position="1134"/>
        <end position="1143"/>
    </location>
</feature>
<dbReference type="Pfam" id="PF18027">
    <property type="entry name" value="Pepdidase_M14_N"/>
    <property type="match status" value="1"/>
</dbReference>
<dbReference type="InterPro" id="IPR050821">
    <property type="entry name" value="Cytosolic_carboxypeptidase"/>
</dbReference>
<evidence type="ECO:0000256" key="10">
    <source>
        <dbReference type="SAM" id="MobiDB-lite"/>
    </source>
</evidence>
<feature type="domain" description="Peptidase M14" evidence="11">
    <location>
        <begin position="350"/>
        <end position="621"/>
    </location>
</feature>
<keyword evidence="13" id="KW-1185">Reference proteome</keyword>
<feature type="region of interest" description="Disordered" evidence="10">
    <location>
        <begin position="661"/>
        <end position="755"/>
    </location>
</feature>
<keyword evidence="4" id="KW-0645">Protease</keyword>
<dbReference type="FunFam" id="3.40.630.10:FF:000011">
    <property type="entry name" value="cytosolic carboxypeptidase 2 isoform X1"/>
    <property type="match status" value="1"/>
</dbReference>
<feature type="region of interest" description="Disordered" evidence="10">
    <location>
        <begin position="1229"/>
        <end position="1335"/>
    </location>
</feature>
<dbReference type="PROSITE" id="PS52035">
    <property type="entry name" value="PEPTIDASE_M14"/>
    <property type="match status" value="1"/>
</dbReference>
<dbReference type="SUPFAM" id="SSF53187">
    <property type="entry name" value="Zn-dependent exopeptidases"/>
    <property type="match status" value="1"/>
</dbReference>
<protein>
    <recommendedName>
        <fullName evidence="11">Peptidase M14 domain-containing protein</fullName>
    </recommendedName>
</protein>
<dbReference type="Proteomes" id="UP001195483">
    <property type="component" value="Unassembled WGS sequence"/>
</dbReference>
<feature type="compositionally biased region" description="Polar residues" evidence="10">
    <location>
        <begin position="1326"/>
        <end position="1335"/>
    </location>
</feature>
<dbReference type="GO" id="GO:0006508">
    <property type="term" value="P:proteolysis"/>
    <property type="evidence" value="ECO:0007669"/>
    <property type="project" value="UniProtKB-KW"/>
</dbReference>
<gene>
    <name evidence="12" type="ORF">CHS0354_040690</name>
</gene>
<dbReference type="SMART" id="SM00631">
    <property type="entry name" value="Zn_pept"/>
    <property type="match status" value="1"/>
</dbReference>
<evidence type="ECO:0000256" key="1">
    <source>
        <dbReference type="ARBA" id="ARBA00001947"/>
    </source>
</evidence>
<feature type="compositionally biased region" description="Basic and acidic residues" evidence="10">
    <location>
        <begin position="1030"/>
        <end position="1044"/>
    </location>
</feature>
<feature type="compositionally biased region" description="Basic and acidic residues" evidence="10">
    <location>
        <begin position="1314"/>
        <end position="1325"/>
    </location>
</feature>
<evidence type="ECO:0000256" key="6">
    <source>
        <dbReference type="ARBA" id="ARBA00022801"/>
    </source>
</evidence>
<dbReference type="Gene3D" id="2.60.40.3120">
    <property type="match status" value="1"/>
</dbReference>